<organism evidence="2 3">
    <name type="scientific">Dyella psychrodurans</name>
    <dbReference type="NCBI Taxonomy" id="1927960"/>
    <lineage>
        <taxon>Bacteria</taxon>
        <taxon>Pseudomonadati</taxon>
        <taxon>Pseudomonadota</taxon>
        <taxon>Gammaproteobacteria</taxon>
        <taxon>Lysobacterales</taxon>
        <taxon>Rhodanobacteraceae</taxon>
        <taxon>Dyella</taxon>
    </lineage>
</organism>
<reference evidence="2 3" key="1">
    <citation type="submission" date="2018-07" db="EMBL/GenBank/DDBJ databases">
        <title>Dyella monticola sp. nov. and Dyella psychrodurans sp. nov. isolated from monsoon evergreen broad-leaved forest soil of Dinghu Mountain, China.</title>
        <authorList>
            <person name="Gao Z."/>
            <person name="Qiu L."/>
        </authorList>
    </citation>
    <scope>NUCLEOTIDE SEQUENCE [LARGE SCALE GENOMIC DNA]</scope>
    <source>
        <strain evidence="2 3">4MSK11</strain>
    </source>
</reference>
<dbReference type="Proteomes" id="UP000255334">
    <property type="component" value="Unassembled WGS sequence"/>
</dbReference>
<sequence>MMIRRISTTFAVLAVYATSLHATTASGVIQFTGLVYQPASAPMVFHASGSQERTWIVQTYPLSEAMNKLHSDVLDYFATYARRNSTVVSATYE</sequence>
<feature type="chain" id="PRO_5016646660" evidence="1">
    <location>
        <begin position="23"/>
        <end position="93"/>
    </location>
</feature>
<keyword evidence="3" id="KW-1185">Reference proteome</keyword>
<comment type="caution">
    <text evidence="2">The sequence shown here is derived from an EMBL/GenBank/DDBJ whole genome shotgun (WGS) entry which is preliminary data.</text>
</comment>
<evidence type="ECO:0000313" key="2">
    <source>
        <dbReference type="EMBL" id="RDS86484.1"/>
    </source>
</evidence>
<dbReference type="EMBL" id="QRBF01000001">
    <property type="protein sequence ID" value="RDS86484.1"/>
    <property type="molecule type" value="Genomic_DNA"/>
</dbReference>
<dbReference type="OrthoDB" id="5959773at2"/>
<feature type="signal peptide" evidence="1">
    <location>
        <begin position="1"/>
        <end position="22"/>
    </location>
</feature>
<keyword evidence="1" id="KW-0732">Signal</keyword>
<protein>
    <submittedName>
        <fullName evidence="2">Uncharacterized protein</fullName>
    </submittedName>
</protein>
<accession>A0A370XDH5</accession>
<gene>
    <name evidence="2" type="ORF">DWU99_04395</name>
</gene>
<evidence type="ECO:0000313" key="3">
    <source>
        <dbReference type="Proteomes" id="UP000255334"/>
    </source>
</evidence>
<dbReference type="RefSeq" id="WP_115476753.1">
    <property type="nucleotide sequence ID" value="NZ_QRBF01000001.1"/>
</dbReference>
<name>A0A370XDH5_9GAMM</name>
<proteinExistence type="predicted"/>
<evidence type="ECO:0000256" key="1">
    <source>
        <dbReference type="SAM" id="SignalP"/>
    </source>
</evidence>
<dbReference type="AlphaFoldDB" id="A0A370XDH5"/>